<evidence type="ECO:0000313" key="2">
    <source>
        <dbReference type="EMBL" id="KAJ8386389.1"/>
    </source>
</evidence>
<dbReference type="EMBL" id="JAINUG010000229">
    <property type="protein sequence ID" value="KAJ8386389.1"/>
    <property type="molecule type" value="Genomic_DNA"/>
</dbReference>
<feature type="region of interest" description="Disordered" evidence="1">
    <location>
        <begin position="86"/>
        <end position="110"/>
    </location>
</feature>
<dbReference type="Proteomes" id="UP001221898">
    <property type="component" value="Unassembled WGS sequence"/>
</dbReference>
<accession>A0AAD7RLI3</accession>
<evidence type="ECO:0000313" key="3">
    <source>
        <dbReference type="Proteomes" id="UP001221898"/>
    </source>
</evidence>
<sequence>MDNEFNKDIVYEHKASGLNPSAAGLGFACSCSPLLGNNLFIWGVVVLSQHGVEEALGPEPDAVLRSRLKATSFRIVNTAPSRYDTVVTTPSTSNREHHGTKRLGCPQPLA</sequence>
<dbReference type="AlphaFoldDB" id="A0AAD7RLI3"/>
<reference evidence="2" key="1">
    <citation type="journal article" date="2023" name="Science">
        <title>Genome structures resolve the early diversification of teleost fishes.</title>
        <authorList>
            <person name="Parey E."/>
            <person name="Louis A."/>
            <person name="Montfort J."/>
            <person name="Bouchez O."/>
            <person name="Roques C."/>
            <person name="Iampietro C."/>
            <person name="Lluch J."/>
            <person name="Castinel A."/>
            <person name="Donnadieu C."/>
            <person name="Desvignes T."/>
            <person name="Floi Bucao C."/>
            <person name="Jouanno E."/>
            <person name="Wen M."/>
            <person name="Mejri S."/>
            <person name="Dirks R."/>
            <person name="Jansen H."/>
            <person name="Henkel C."/>
            <person name="Chen W.J."/>
            <person name="Zahm M."/>
            <person name="Cabau C."/>
            <person name="Klopp C."/>
            <person name="Thompson A.W."/>
            <person name="Robinson-Rechavi M."/>
            <person name="Braasch I."/>
            <person name="Lecointre G."/>
            <person name="Bobe J."/>
            <person name="Postlethwait J.H."/>
            <person name="Berthelot C."/>
            <person name="Roest Crollius H."/>
            <person name="Guiguen Y."/>
        </authorList>
    </citation>
    <scope>NUCLEOTIDE SEQUENCE</scope>
    <source>
        <strain evidence="2">NC1722</strain>
    </source>
</reference>
<name>A0AAD7RLI3_9TELE</name>
<protein>
    <submittedName>
        <fullName evidence="2">Uncharacterized protein</fullName>
    </submittedName>
</protein>
<evidence type="ECO:0000256" key="1">
    <source>
        <dbReference type="SAM" id="MobiDB-lite"/>
    </source>
</evidence>
<proteinExistence type="predicted"/>
<keyword evidence="3" id="KW-1185">Reference proteome</keyword>
<comment type="caution">
    <text evidence="2">The sequence shown here is derived from an EMBL/GenBank/DDBJ whole genome shotgun (WGS) entry which is preliminary data.</text>
</comment>
<dbReference type="PROSITE" id="PS51257">
    <property type="entry name" value="PROKAR_LIPOPROTEIN"/>
    <property type="match status" value="1"/>
</dbReference>
<organism evidence="2 3">
    <name type="scientific">Aldrovandia affinis</name>
    <dbReference type="NCBI Taxonomy" id="143900"/>
    <lineage>
        <taxon>Eukaryota</taxon>
        <taxon>Metazoa</taxon>
        <taxon>Chordata</taxon>
        <taxon>Craniata</taxon>
        <taxon>Vertebrata</taxon>
        <taxon>Euteleostomi</taxon>
        <taxon>Actinopterygii</taxon>
        <taxon>Neopterygii</taxon>
        <taxon>Teleostei</taxon>
        <taxon>Notacanthiformes</taxon>
        <taxon>Halosauridae</taxon>
        <taxon>Aldrovandia</taxon>
    </lineage>
</organism>
<gene>
    <name evidence="2" type="ORF">AAFF_G00170940</name>
</gene>